<dbReference type="InterPro" id="IPR036291">
    <property type="entry name" value="NAD(P)-bd_dom_sf"/>
</dbReference>
<dbReference type="GeneID" id="100903270"/>
<dbReference type="Proteomes" id="UP000694867">
    <property type="component" value="Unplaced"/>
</dbReference>
<dbReference type="Gene3D" id="3.40.50.720">
    <property type="entry name" value="NAD(P)-binding Rossmann-like Domain"/>
    <property type="match status" value="1"/>
</dbReference>
<evidence type="ECO:0000313" key="3">
    <source>
        <dbReference type="RefSeq" id="XP_028967303.1"/>
    </source>
</evidence>
<accession>A0AAJ7SG51</accession>
<reference evidence="3" key="1">
    <citation type="submission" date="2025-08" db="UniProtKB">
        <authorList>
            <consortium name="RefSeq"/>
        </authorList>
    </citation>
    <scope>IDENTIFICATION</scope>
</reference>
<protein>
    <submittedName>
        <fullName evidence="3">Retinol dehydrogenase 14 isoform X2</fullName>
    </submittedName>
</protein>
<keyword evidence="2" id="KW-1185">Reference proteome</keyword>
<dbReference type="PANTHER" id="PTHR43157">
    <property type="entry name" value="PHOSPHATIDYLINOSITOL-GLYCAN BIOSYNTHESIS CLASS F PROTEIN-RELATED"/>
    <property type="match status" value="1"/>
</dbReference>
<sequence length="188" mass="20961">MHVPYELCGGFESQFVVSYLSHCLILSELYSVLPASSRIVFASSVCHKPGYINLKDLHGKQAYSAHLAYCQAKLCQVLLAKYLSSKMSINTVHPGVVDTGLYRHVFIKNILAPISIMNTTEAALCPTYALLSEEMNGKSGEYLEFCRTVRATEKSFDEKTQRKLFESTVELLKPYTNFAKLDVSSSVS</sequence>
<dbReference type="GO" id="GO:0016491">
    <property type="term" value="F:oxidoreductase activity"/>
    <property type="evidence" value="ECO:0007669"/>
    <property type="project" value="UniProtKB-KW"/>
</dbReference>
<gene>
    <name evidence="3" type="primary">LOC100903270</name>
</gene>
<dbReference type="AlphaFoldDB" id="A0AAJ7SG51"/>
<name>A0AAJ7SG51_9ACAR</name>
<keyword evidence="1" id="KW-0560">Oxidoreductase</keyword>
<evidence type="ECO:0000313" key="2">
    <source>
        <dbReference type="Proteomes" id="UP000694867"/>
    </source>
</evidence>
<proteinExistence type="predicted"/>
<dbReference type="RefSeq" id="XP_028967303.1">
    <property type="nucleotide sequence ID" value="XM_029111470.1"/>
</dbReference>
<dbReference type="SUPFAM" id="SSF51735">
    <property type="entry name" value="NAD(P)-binding Rossmann-fold domains"/>
    <property type="match status" value="1"/>
</dbReference>
<evidence type="ECO:0000256" key="1">
    <source>
        <dbReference type="ARBA" id="ARBA00023002"/>
    </source>
</evidence>
<dbReference type="PANTHER" id="PTHR43157:SF31">
    <property type="entry name" value="PHOSPHATIDYLINOSITOL-GLYCAN BIOSYNTHESIS CLASS F PROTEIN"/>
    <property type="match status" value="1"/>
</dbReference>
<organism evidence="2 3">
    <name type="scientific">Galendromus occidentalis</name>
    <name type="common">western predatory mite</name>
    <dbReference type="NCBI Taxonomy" id="34638"/>
    <lineage>
        <taxon>Eukaryota</taxon>
        <taxon>Metazoa</taxon>
        <taxon>Ecdysozoa</taxon>
        <taxon>Arthropoda</taxon>
        <taxon>Chelicerata</taxon>
        <taxon>Arachnida</taxon>
        <taxon>Acari</taxon>
        <taxon>Parasitiformes</taxon>
        <taxon>Mesostigmata</taxon>
        <taxon>Gamasina</taxon>
        <taxon>Phytoseioidea</taxon>
        <taxon>Phytoseiidae</taxon>
        <taxon>Typhlodrominae</taxon>
        <taxon>Galendromus</taxon>
    </lineage>
</organism>